<keyword evidence="4" id="KW-1003">Cell membrane</keyword>
<evidence type="ECO:0000256" key="2">
    <source>
        <dbReference type="ARBA" id="ARBA00005417"/>
    </source>
</evidence>
<evidence type="ECO:0000256" key="4">
    <source>
        <dbReference type="ARBA" id="ARBA00022475"/>
    </source>
</evidence>
<dbReference type="Proteomes" id="UP000017700">
    <property type="component" value="Chromosome"/>
</dbReference>
<keyword evidence="5" id="KW-0997">Cell inner membrane</keyword>
<comment type="subcellular location">
    <subcellularLocation>
        <location evidence="1">Cell inner membrane</location>
        <topology evidence="1">Peripheral membrane protein</topology>
    </subcellularLocation>
</comment>
<evidence type="ECO:0000256" key="7">
    <source>
        <dbReference type="ARBA" id="ARBA00022840"/>
    </source>
</evidence>
<dbReference type="PANTHER" id="PTHR43297:SF14">
    <property type="entry name" value="ATPASE AAA-TYPE CORE DOMAIN-CONTAINING PROTEIN"/>
    <property type="match status" value="1"/>
</dbReference>
<dbReference type="Gene3D" id="3.40.50.300">
    <property type="entry name" value="P-loop containing nucleotide triphosphate hydrolases"/>
    <property type="match status" value="1"/>
</dbReference>
<evidence type="ECO:0000313" key="12">
    <source>
        <dbReference type="EMBL" id="AUH06662.1"/>
    </source>
</evidence>
<dbReference type="EMBL" id="CP025085">
    <property type="protein sequence ID" value="AUH02340.1"/>
    <property type="molecule type" value="Genomic_DNA"/>
</dbReference>
<evidence type="ECO:0000313" key="11">
    <source>
        <dbReference type="EMBL" id="AUH02340.1"/>
    </source>
</evidence>
<dbReference type="Pfam" id="PF00005">
    <property type="entry name" value="ABC_tran"/>
    <property type="match status" value="1"/>
</dbReference>
<evidence type="ECO:0000256" key="6">
    <source>
        <dbReference type="ARBA" id="ARBA00022741"/>
    </source>
</evidence>
<evidence type="ECO:0000256" key="5">
    <source>
        <dbReference type="ARBA" id="ARBA00022519"/>
    </source>
</evidence>
<dbReference type="InterPro" id="IPR027417">
    <property type="entry name" value="P-loop_NTPase"/>
</dbReference>
<dbReference type="KEGG" id="sera:Ser39006_022665"/>
<dbReference type="SMART" id="SM00382">
    <property type="entry name" value="AAA"/>
    <property type="match status" value="1"/>
</dbReference>
<evidence type="ECO:0000259" key="10">
    <source>
        <dbReference type="PROSITE" id="PS50893"/>
    </source>
</evidence>
<comment type="similarity">
    <text evidence="2">Belongs to the ABC transporter superfamily.</text>
</comment>
<dbReference type="GO" id="GO:0005886">
    <property type="term" value="C:plasma membrane"/>
    <property type="evidence" value="ECO:0007669"/>
    <property type="project" value="UniProtKB-SubCell"/>
</dbReference>
<dbReference type="PANTHER" id="PTHR43297">
    <property type="entry name" value="OLIGOPEPTIDE TRANSPORT ATP-BINDING PROTEIN APPD"/>
    <property type="match status" value="1"/>
</dbReference>
<reference evidence="12" key="2">
    <citation type="submission" date="2013-09" db="EMBL/GenBank/DDBJ databases">
        <authorList>
            <person name="Wang G."/>
            <person name="Yang Y."/>
            <person name="Su Y."/>
        </authorList>
    </citation>
    <scope>NUCLEOTIDE SEQUENCE</scope>
    <source>
        <strain evidence="12">ATCC 39006</strain>
    </source>
</reference>
<organism evidence="12 13">
    <name type="scientific">Serratia sp. (strain ATCC 39006)</name>
    <name type="common">Prodigiosinella confusarubida</name>
    <dbReference type="NCBI Taxonomy" id="104623"/>
    <lineage>
        <taxon>Bacteria</taxon>
        <taxon>Pseudomonadati</taxon>
        <taxon>Pseudomonadota</taxon>
        <taxon>Gammaproteobacteria</taxon>
        <taxon>Enterobacterales</taxon>
        <taxon>Pectobacteriaceae</taxon>
        <taxon>Prodigiosinella</taxon>
    </lineage>
</organism>
<dbReference type="InterPro" id="IPR003439">
    <property type="entry name" value="ABC_transporter-like_ATP-bd"/>
</dbReference>
<proteinExistence type="inferred from homology"/>
<keyword evidence="7 12" id="KW-0067">ATP-binding</keyword>
<gene>
    <name evidence="11" type="ORF">CWC46_22675</name>
    <name evidence="12" type="ORF">Ser39006_022665</name>
</gene>
<dbReference type="AlphaFoldDB" id="A0A2I5TQ22"/>
<dbReference type="EMBL" id="CP025084">
    <property type="protein sequence ID" value="AUH06662.1"/>
    <property type="molecule type" value="Genomic_DNA"/>
</dbReference>
<reference evidence="12" key="4">
    <citation type="submission" date="2017-11" db="EMBL/GenBank/DDBJ databases">
        <title>Complete genome sequence of Serratia sp. ATCC 39006.</title>
        <authorList>
            <person name="Hampton H.G."/>
            <person name="Jackson S.A."/>
            <person name="Jauregui R."/>
            <person name="Poulter G.T.M."/>
            <person name="Salmond G.P.C."/>
            <person name="Fineran P.C."/>
        </authorList>
    </citation>
    <scope>NUCLEOTIDE SEQUENCE</scope>
    <source>
        <strain evidence="12">ATCC 39006</strain>
    </source>
</reference>
<feature type="domain" description="ABC transporter" evidence="10">
    <location>
        <begin position="26"/>
        <end position="273"/>
    </location>
</feature>
<evidence type="ECO:0000256" key="1">
    <source>
        <dbReference type="ARBA" id="ARBA00004417"/>
    </source>
</evidence>
<dbReference type="InterPro" id="IPR003593">
    <property type="entry name" value="AAA+_ATPase"/>
</dbReference>
<keyword evidence="8" id="KW-1278">Translocase</keyword>
<dbReference type="KEGG" id="serq:CWC46_22675"/>
<dbReference type="STRING" id="104623.Ser39006_00993"/>
<dbReference type="InterPro" id="IPR050388">
    <property type="entry name" value="ABC_Ni/Peptide_Import"/>
</dbReference>
<dbReference type="GO" id="GO:0005524">
    <property type="term" value="F:ATP binding"/>
    <property type="evidence" value="ECO:0007669"/>
    <property type="project" value="UniProtKB-KW"/>
</dbReference>
<evidence type="ECO:0000313" key="14">
    <source>
        <dbReference type="Proteomes" id="UP000233778"/>
    </source>
</evidence>
<protein>
    <submittedName>
        <fullName evidence="12">ABC transporter ATP-binding protein</fullName>
    </submittedName>
</protein>
<name>A0A2I5TQ22_SERS3</name>
<dbReference type="CDD" id="cd03257">
    <property type="entry name" value="ABC_NikE_OppD_transporters"/>
    <property type="match status" value="1"/>
</dbReference>
<evidence type="ECO:0000313" key="13">
    <source>
        <dbReference type="Proteomes" id="UP000017700"/>
    </source>
</evidence>
<reference evidence="12 13" key="1">
    <citation type="journal article" date="2013" name="Genome Announc.">
        <title>Draft genome sequence of Serratia sp. strain ATCC 39006, a model bacterium for analysis of the biosynthesis and regulation of prodigiosin, a carbapenem, and gas vesicles.</title>
        <authorList>
            <person name="Fineran P.C."/>
            <person name="Iglesias Cans M.C."/>
            <person name="Ramsay J.P."/>
            <person name="Wilf N.M."/>
            <person name="Cossyleon D."/>
            <person name="McNeil M.B."/>
            <person name="Williamson N.R."/>
            <person name="Monson R.E."/>
            <person name="Becher S.A."/>
            <person name="Stanton J.A."/>
            <person name="Brugger K."/>
            <person name="Brown S.D."/>
            <person name="Salmond G.P."/>
        </authorList>
    </citation>
    <scope>NUCLEOTIDE SEQUENCE [LARGE SCALE GENOMIC DNA]</scope>
    <source>
        <strain evidence="12">ATCC 39006</strain>
        <strain evidence="13">ATCC 39006 / SC 11482</strain>
    </source>
</reference>
<evidence type="ECO:0000256" key="8">
    <source>
        <dbReference type="ARBA" id="ARBA00022967"/>
    </source>
</evidence>
<keyword evidence="6" id="KW-0547">Nucleotide-binding</keyword>
<accession>A0A2I5TQ22</accession>
<keyword evidence="9" id="KW-0472">Membrane</keyword>
<dbReference type="SUPFAM" id="SSF52540">
    <property type="entry name" value="P-loop containing nucleoside triphosphate hydrolases"/>
    <property type="match status" value="1"/>
</dbReference>
<evidence type="ECO:0000256" key="9">
    <source>
        <dbReference type="ARBA" id="ARBA00023136"/>
    </source>
</evidence>
<dbReference type="Proteomes" id="UP000233778">
    <property type="component" value="Chromosome"/>
</dbReference>
<dbReference type="GO" id="GO:0016887">
    <property type="term" value="F:ATP hydrolysis activity"/>
    <property type="evidence" value="ECO:0007669"/>
    <property type="project" value="InterPro"/>
</dbReference>
<keyword evidence="13" id="KW-1185">Reference proteome</keyword>
<dbReference type="PROSITE" id="PS50893">
    <property type="entry name" value="ABC_TRANSPORTER_2"/>
    <property type="match status" value="1"/>
</dbReference>
<sequence length="296" mass="32689">MIWGNLLMSDSRFPPLCTDTPPETLLRVNELQLELAGNGQRLLHQVSFSLSRHGCVGIVGESGSGKSLACQALMGVLGPEFIRRGDIWLDGTELLSLNDVAMRRLCGRMISLIPQQPMTAFDPLQSVGGQMVETLRAHLPLGRRAARDLALEALAQVQLRQPQQIYHRYPAQLSGGILQRITIAIALALKPTLLIADEPTTALDSVTQQDIMRQFMAIREQWGTSLIFVSHDLGLVSRIADNVMVMQYGRTVEQGSAASVLHQPCHPHTRQLVASRQMLQQRYSALTASAQEKHEC</sequence>
<reference evidence="11 14" key="3">
    <citation type="submission" date="2017-11" db="EMBL/GenBank/DDBJ databases">
        <title>Complete genome sequence of Serratia sp. ATCC 39006 LacA.</title>
        <authorList>
            <person name="Hampton H.G."/>
            <person name="Jackson S.A."/>
            <person name="Jauregui R."/>
            <person name="Poulter G.T.M."/>
            <person name="Salmond G.P.C."/>
            <person name="Fineran P.C."/>
        </authorList>
    </citation>
    <scope>NUCLEOTIDE SEQUENCE [LARGE SCALE GENOMIC DNA]</scope>
    <source>
        <strain evidence="11 14">ATCC 39006</strain>
    </source>
</reference>
<evidence type="ECO:0000256" key="3">
    <source>
        <dbReference type="ARBA" id="ARBA00022448"/>
    </source>
</evidence>
<keyword evidence="3" id="KW-0813">Transport</keyword>